<dbReference type="KEGG" id="pdm:ADU72_0827"/>
<dbReference type="EMBL" id="CP012275">
    <property type="protein sequence ID" value="AMV63327.1"/>
    <property type="molecule type" value="Genomic_DNA"/>
</dbReference>
<dbReference type="RefSeq" id="WP_046872308.1">
    <property type="nucleotide sequence ID" value="NZ_BAAAXI010000181.1"/>
</dbReference>
<dbReference type="GeneID" id="57276896"/>
<gene>
    <name evidence="2" type="ORF">ADU70_1861</name>
    <name evidence="3" type="ORF">ADU72_0827</name>
</gene>
<evidence type="ECO:0000256" key="1">
    <source>
        <dbReference type="SAM" id="Phobius"/>
    </source>
</evidence>
<evidence type="ECO:0000313" key="2">
    <source>
        <dbReference type="EMBL" id="AMV63327.1"/>
    </source>
</evidence>
<keyword evidence="4" id="KW-1185">Reference proteome</keyword>
<accession>A0A0R2HLW3</accession>
<dbReference type="EMBL" id="CP012288">
    <property type="protein sequence ID" value="AMV66772.1"/>
    <property type="molecule type" value="Genomic_DNA"/>
</dbReference>
<reference evidence="4 5" key="1">
    <citation type="journal article" date="2016" name="PLoS ONE">
        <title>The Identification of Novel Diagnostic Marker Genes for the Detection of Beer Spoiling Pediococcus damnosus Strains Using the BlAst Diagnostic Gene findEr.</title>
        <authorList>
            <person name="Behr J."/>
            <person name="Geissler A.J."/>
            <person name="Schmid J."/>
            <person name="Zehe A."/>
            <person name="Vogel R.F."/>
        </authorList>
    </citation>
    <scope>NUCLEOTIDE SEQUENCE [LARGE SCALE GENOMIC DNA]</scope>
    <source>
        <strain evidence="2 5">TMW 2.1533</strain>
        <strain evidence="3 4">TMW 2.1535</strain>
    </source>
</reference>
<sequence>MAHLIYTVLLTALGLLCIFVPLWLLVRANKSISMKIEPTDDDSKVFYTYVWFYETGKLSVLNSDAYQVGKEVQATNAGKYIIQKVNKEVLFMGMQRKYEFVLE</sequence>
<keyword evidence="1" id="KW-0812">Transmembrane</keyword>
<dbReference type="OrthoDB" id="2247430at2"/>
<evidence type="ECO:0000313" key="4">
    <source>
        <dbReference type="Proteomes" id="UP000076244"/>
    </source>
</evidence>
<keyword evidence="1" id="KW-1133">Transmembrane helix</keyword>
<dbReference type="Proteomes" id="UP000076244">
    <property type="component" value="Chromosome"/>
</dbReference>
<proteinExistence type="predicted"/>
<keyword evidence="1" id="KW-0472">Membrane</keyword>
<evidence type="ECO:0000313" key="3">
    <source>
        <dbReference type="EMBL" id="AMV66772.1"/>
    </source>
</evidence>
<organism evidence="2 5">
    <name type="scientific">Pediococcus damnosus</name>
    <dbReference type="NCBI Taxonomy" id="51663"/>
    <lineage>
        <taxon>Bacteria</taxon>
        <taxon>Bacillati</taxon>
        <taxon>Bacillota</taxon>
        <taxon>Bacilli</taxon>
        <taxon>Lactobacillales</taxon>
        <taxon>Lactobacillaceae</taxon>
        <taxon>Pediococcus</taxon>
    </lineage>
</organism>
<evidence type="ECO:0000313" key="5">
    <source>
        <dbReference type="Proteomes" id="UP000076405"/>
    </source>
</evidence>
<dbReference type="AlphaFoldDB" id="A0A0R2HLW3"/>
<protein>
    <submittedName>
        <fullName evidence="2">Uncharacterized protein</fullName>
    </submittedName>
</protein>
<name>A0A0R2HLW3_9LACO</name>
<feature type="transmembrane region" description="Helical" evidence="1">
    <location>
        <begin position="6"/>
        <end position="26"/>
    </location>
</feature>
<dbReference type="Proteomes" id="UP000076405">
    <property type="component" value="Chromosome"/>
</dbReference>